<evidence type="ECO:0000313" key="3">
    <source>
        <dbReference type="Proteomes" id="UP000234639"/>
    </source>
</evidence>
<name>A0A2I1N8U0_9BACT</name>
<dbReference type="AlphaFoldDB" id="A0A2I1N8U0"/>
<accession>A0A2I1N8U0</accession>
<keyword evidence="1" id="KW-0732">Signal</keyword>
<feature type="signal peptide" evidence="1">
    <location>
        <begin position="1"/>
        <end position="24"/>
    </location>
</feature>
<evidence type="ECO:0008006" key="4">
    <source>
        <dbReference type="Google" id="ProtNLM"/>
    </source>
</evidence>
<organism evidence="2 3">
    <name type="scientific">Campylobacter ureolyticus</name>
    <dbReference type="NCBI Taxonomy" id="827"/>
    <lineage>
        <taxon>Bacteria</taxon>
        <taxon>Pseudomonadati</taxon>
        <taxon>Campylobacterota</taxon>
        <taxon>Epsilonproteobacteria</taxon>
        <taxon>Campylobacterales</taxon>
        <taxon>Campylobacteraceae</taxon>
        <taxon>Campylobacter</taxon>
    </lineage>
</organism>
<proteinExistence type="predicted"/>
<dbReference type="Proteomes" id="UP000234639">
    <property type="component" value="Unassembled WGS sequence"/>
</dbReference>
<sequence>MFKKMIFCAFVGLFLAGCAGSNGAYKNYYGVVAPKTTLEVFKDANGNLYKVYSDDNFESAILSVTDLGTFDVKRAVSANGIRLVTKDEKVEIFYKNNEGIFNINGKEKPIFK</sequence>
<dbReference type="EMBL" id="PKHU01000006">
    <property type="protein sequence ID" value="PKZ28798.1"/>
    <property type="molecule type" value="Genomic_DNA"/>
</dbReference>
<evidence type="ECO:0000313" key="2">
    <source>
        <dbReference type="EMBL" id="PKZ28798.1"/>
    </source>
</evidence>
<gene>
    <name evidence="2" type="ORF">CYJ41_06755</name>
</gene>
<reference evidence="2 3" key="1">
    <citation type="submission" date="2017-12" db="EMBL/GenBank/DDBJ databases">
        <title>Phylogenetic diversity of female urinary microbiome.</title>
        <authorList>
            <person name="Thomas-White K."/>
            <person name="Wolfe A.J."/>
        </authorList>
    </citation>
    <scope>NUCLEOTIDE SEQUENCE [LARGE SCALE GENOMIC DNA]</scope>
    <source>
        <strain evidence="2 3">UMB0112</strain>
    </source>
</reference>
<feature type="chain" id="PRO_5014119700" description="Lipoprotein" evidence="1">
    <location>
        <begin position="25"/>
        <end position="112"/>
    </location>
</feature>
<evidence type="ECO:0000256" key="1">
    <source>
        <dbReference type="SAM" id="SignalP"/>
    </source>
</evidence>
<dbReference type="RefSeq" id="WP_101637500.1">
    <property type="nucleotide sequence ID" value="NZ_PKHU01000006.1"/>
</dbReference>
<comment type="caution">
    <text evidence="2">The sequence shown here is derived from an EMBL/GenBank/DDBJ whole genome shotgun (WGS) entry which is preliminary data.</text>
</comment>
<dbReference type="PROSITE" id="PS51257">
    <property type="entry name" value="PROKAR_LIPOPROTEIN"/>
    <property type="match status" value="1"/>
</dbReference>
<protein>
    <recommendedName>
        <fullName evidence="4">Lipoprotein</fullName>
    </recommendedName>
</protein>